<dbReference type="Proteomes" id="UP000818029">
    <property type="component" value="Chromosome A13"/>
</dbReference>
<dbReference type="GO" id="GO:0012505">
    <property type="term" value="C:endomembrane system"/>
    <property type="evidence" value="ECO:0007669"/>
    <property type="project" value="UniProtKB-SubCell"/>
</dbReference>
<feature type="transmembrane region" description="Helical" evidence="9">
    <location>
        <begin position="607"/>
        <end position="629"/>
    </location>
</feature>
<dbReference type="GeneID" id="107937198"/>
<name>A0A1U8MFD5_GOSHI</name>
<dbReference type="InterPro" id="IPR029044">
    <property type="entry name" value="Nucleotide-diphossugar_trans"/>
</dbReference>
<evidence type="ECO:0000313" key="11">
    <source>
        <dbReference type="RefSeq" id="XP_016725557.2"/>
    </source>
</evidence>
<dbReference type="PANTHER" id="PTHR13301">
    <property type="entry name" value="X-BOX TRANSCRIPTION FACTOR-RELATED"/>
    <property type="match status" value="1"/>
</dbReference>
<feature type="transmembrane region" description="Helical" evidence="9">
    <location>
        <begin position="641"/>
        <end position="661"/>
    </location>
</feature>
<evidence type="ECO:0000256" key="8">
    <source>
        <dbReference type="PIRSR" id="PIRSR605150-2"/>
    </source>
</evidence>
<dbReference type="RefSeq" id="XP_016725557.2">
    <property type="nucleotide sequence ID" value="XM_016870068.2"/>
</dbReference>
<feature type="transmembrane region" description="Helical" evidence="9">
    <location>
        <begin position="21"/>
        <end position="43"/>
    </location>
</feature>
<evidence type="ECO:0000313" key="10">
    <source>
        <dbReference type="Proteomes" id="UP000818029"/>
    </source>
</evidence>
<organism evidence="10 11">
    <name type="scientific">Gossypium hirsutum</name>
    <name type="common">Upland cotton</name>
    <name type="synonym">Gossypium mexicanum</name>
    <dbReference type="NCBI Taxonomy" id="3635"/>
    <lineage>
        <taxon>Eukaryota</taxon>
        <taxon>Viridiplantae</taxon>
        <taxon>Streptophyta</taxon>
        <taxon>Embryophyta</taxon>
        <taxon>Tracheophyta</taxon>
        <taxon>Spermatophyta</taxon>
        <taxon>Magnoliopsida</taxon>
        <taxon>eudicotyledons</taxon>
        <taxon>Gunneridae</taxon>
        <taxon>Pentapetalae</taxon>
        <taxon>rosids</taxon>
        <taxon>malvids</taxon>
        <taxon>Malvales</taxon>
        <taxon>Malvaceae</taxon>
        <taxon>Malvoideae</taxon>
        <taxon>Gossypium</taxon>
    </lineage>
</organism>
<comment type="subcellular location">
    <subcellularLocation>
        <location evidence="1">Endomembrane system</location>
        <topology evidence="1">Multi-pass membrane protein</topology>
    </subcellularLocation>
</comment>
<evidence type="ECO:0000256" key="6">
    <source>
        <dbReference type="ARBA" id="ARBA00023136"/>
    </source>
</evidence>
<feature type="binding site" evidence="8">
    <location>
        <position position="138"/>
    </location>
    <ligand>
        <name>UDP-alpha-D-glucose</name>
        <dbReference type="ChEBI" id="CHEBI:58885"/>
    </ligand>
</feature>
<keyword evidence="7" id="KW-0961">Cell wall biogenesis/degradation</keyword>
<feature type="transmembrane region" description="Helical" evidence="9">
    <location>
        <begin position="574"/>
        <end position="595"/>
    </location>
</feature>
<evidence type="ECO:0000256" key="4">
    <source>
        <dbReference type="ARBA" id="ARBA00022692"/>
    </source>
</evidence>
<dbReference type="GO" id="GO:0016020">
    <property type="term" value="C:membrane"/>
    <property type="evidence" value="ECO:0007669"/>
    <property type="project" value="InterPro"/>
</dbReference>
<keyword evidence="2" id="KW-0328">Glycosyltransferase</keyword>
<evidence type="ECO:0000256" key="1">
    <source>
        <dbReference type="ARBA" id="ARBA00004127"/>
    </source>
</evidence>
<proteinExistence type="predicted"/>
<reference evidence="10" key="1">
    <citation type="journal article" date="2020" name="Nat. Genet.">
        <title>Genomic diversifications of five Gossypium allopolyploid species and their impact on cotton improvement.</title>
        <authorList>
            <person name="Chen Z.J."/>
            <person name="Sreedasyam A."/>
            <person name="Ando A."/>
            <person name="Song Q."/>
            <person name="De Santiago L.M."/>
            <person name="Hulse-Kemp A.M."/>
            <person name="Ding M."/>
            <person name="Ye W."/>
            <person name="Kirkbride R.C."/>
            <person name="Jenkins J."/>
            <person name="Plott C."/>
            <person name="Lovell J."/>
            <person name="Lin Y.M."/>
            <person name="Vaughn R."/>
            <person name="Liu B."/>
            <person name="Simpson S."/>
            <person name="Scheffler B.E."/>
            <person name="Wen L."/>
            <person name="Saski C.A."/>
            <person name="Grover C.E."/>
            <person name="Hu G."/>
            <person name="Conover J.L."/>
            <person name="Carlson J.W."/>
            <person name="Shu S."/>
            <person name="Boston L.B."/>
            <person name="Williams M."/>
            <person name="Peterson D.G."/>
            <person name="McGee K."/>
            <person name="Jones D.C."/>
            <person name="Wendel J.F."/>
            <person name="Stelly D.M."/>
            <person name="Grimwood J."/>
            <person name="Schmutz J."/>
        </authorList>
    </citation>
    <scope>NUCLEOTIDE SEQUENCE [LARGE SCALE GENOMIC DNA]</scope>
    <source>
        <strain evidence="10">cv. TM-1</strain>
    </source>
</reference>
<protein>
    <submittedName>
        <fullName evidence="11">Cellulose synthase-like protein E1 isoform X2</fullName>
    </submittedName>
</protein>
<dbReference type="GO" id="GO:0030244">
    <property type="term" value="P:cellulose biosynthetic process"/>
    <property type="evidence" value="ECO:0007669"/>
    <property type="project" value="InterPro"/>
</dbReference>
<keyword evidence="6 9" id="KW-0472">Membrane</keyword>
<keyword evidence="5 9" id="KW-1133">Transmembrane helix</keyword>
<evidence type="ECO:0000256" key="7">
    <source>
        <dbReference type="ARBA" id="ARBA00023316"/>
    </source>
</evidence>
<keyword evidence="3" id="KW-0808">Transferase</keyword>
<dbReference type="Pfam" id="PF03552">
    <property type="entry name" value="Cellulose_synt"/>
    <property type="match status" value="2"/>
</dbReference>
<dbReference type="AlphaFoldDB" id="A0A1U8MFD5"/>
<evidence type="ECO:0000256" key="2">
    <source>
        <dbReference type="ARBA" id="ARBA00022676"/>
    </source>
</evidence>
<dbReference type="GO" id="GO:0016760">
    <property type="term" value="F:cellulose synthase (UDP-forming) activity"/>
    <property type="evidence" value="ECO:0007669"/>
    <property type="project" value="InterPro"/>
</dbReference>
<dbReference type="GO" id="GO:0071555">
    <property type="term" value="P:cell wall organization"/>
    <property type="evidence" value="ECO:0007669"/>
    <property type="project" value="UniProtKB-KW"/>
</dbReference>
<gene>
    <name evidence="11" type="primary">LOC107937198</name>
</gene>
<reference evidence="11" key="2">
    <citation type="submission" date="2025-08" db="UniProtKB">
        <authorList>
            <consortium name="RefSeq"/>
        </authorList>
    </citation>
    <scope>IDENTIFICATION</scope>
</reference>
<dbReference type="InterPro" id="IPR005150">
    <property type="entry name" value="Cellulose_synth"/>
</dbReference>
<evidence type="ECO:0000256" key="3">
    <source>
        <dbReference type="ARBA" id="ARBA00022679"/>
    </source>
</evidence>
<dbReference type="Gene3D" id="3.90.550.10">
    <property type="entry name" value="Spore Coat Polysaccharide Biosynthesis Protein SpsA, Chain A"/>
    <property type="match status" value="1"/>
</dbReference>
<feature type="transmembrane region" description="Helical" evidence="9">
    <location>
        <begin position="49"/>
        <end position="71"/>
    </location>
</feature>
<accession>A0A1U8MFD5</accession>
<feature type="transmembrane region" description="Helical" evidence="9">
    <location>
        <begin position="528"/>
        <end position="554"/>
    </location>
</feature>
<sequence>MGKNGYLPLFETRPARGLVFFRSYAASIFIGICFICFHRVSYFPVTERWVWVGMFVAELWFSFYFFITVIVKWNPVFRCTFKDRLSSRFEEEELLGVDIFVCTADPRLEPPTMVVSTVLSVMAYDYPPHKLSVYLSDDGCSDLTFYALLEASGFAQLWLPFCRKLKVEPTSPEAYFQTTPEPVDDAFMANEWLIIKKTYEDMRIRIESMTRLGKVPADIRKEHKGFDEWDFVVSRHDHPSILQILIDGRDPNAIDIEGKALPTLVYLAREKRPQIHHNFKAGALNALLELAGFDGNGGPCYIGTGCVHRRESLCGMKYSKELIVESKAMKYDRKIIEKASSIEENCKALASCTYEENTPWGKEMGVKYGCVVEDILTGICIQSRGWRSVYLTPQREAFLGMVPSTLLDTLVQHKRWAEGDFQIFLSKHCPFVYGCQNMPLKLLLSYCIYLFWVPNCFATLYYVFVPSFCLLKGISLFPKISSSWGIPYLYVIVVHRVQSLVEFVWLGGTVRGWLNEQRMWMFKRTTSYFFAAIDNILKLCGFSKSAFIITGKVADDDLNRRYEQESMEFGTSSPMFTVLATLALFNLFGLVVVGTNKAINDDARIKVFDIFGFQILLCCVLVFVNLPIYQGMFFRKDSGKIPASVTLRSIAFALLASTLAMY</sequence>
<feature type="transmembrane region" description="Helical" evidence="9">
    <location>
        <begin position="443"/>
        <end position="464"/>
    </location>
</feature>
<keyword evidence="10" id="KW-1185">Reference proteome</keyword>
<keyword evidence="4 9" id="KW-0812">Transmembrane</keyword>
<evidence type="ECO:0000256" key="9">
    <source>
        <dbReference type="SAM" id="Phobius"/>
    </source>
</evidence>
<evidence type="ECO:0000256" key="5">
    <source>
        <dbReference type="ARBA" id="ARBA00022989"/>
    </source>
</evidence>
<feature type="binding site" evidence="8">
    <location>
        <position position="109"/>
    </location>
    <ligand>
        <name>UDP-alpha-D-glucose</name>
        <dbReference type="ChEBI" id="CHEBI:58885"/>
    </ligand>
</feature>